<evidence type="ECO:0000313" key="9">
    <source>
        <dbReference type="Proteomes" id="UP001295444"/>
    </source>
</evidence>
<gene>
    <name evidence="8" type="ORF">PECUL_23A061794</name>
</gene>
<feature type="region of interest" description="Disordered" evidence="6">
    <location>
        <begin position="541"/>
        <end position="595"/>
    </location>
</feature>
<protein>
    <submittedName>
        <fullName evidence="8">Zinc finger CCCH domain-containing 11A isoform X1</fullName>
    </submittedName>
</protein>
<feature type="region of interest" description="Disordered" evidence="6">
    <location>
        <begin position="140"/>
        <end position="205"/>
    </location>
</feature>
<feature type="domain" description="C3H1-type" evidence="7">
    <location>
        <begin position="2"/>
        <end position="29"/>
    </location>
</feature>
<evidence type="ECO:0000313" key="8">
    <source>
        <dbReference type="EMBL" id="CAH2221283.1"/>
    </source>
</evidence>
<dbReference type="GO" id="GO:0008270">
    <property type="term" value="F:zinc ion binding"/>
    <property type="evidence" value="ECO:0007669"/>
    <property type="project" value="UniProtKB-KW"/>
</dbReference>
<dbReference type="PANTHER" id="PTHR15725">
    <property type="entry name" value="ZN-FINGER, C-X8-C-X5-C-X3-H TYPE-CONTAINING"/>
    <property type="match status" value="1"/>
</dbReference>
<name>A0AAD1VND2_PELCU</name>
<dbReference type="Proteomes" id="UP001295444">
    <property type="component" value="Chromosome 01"/>
</dbReference>
<dbReference type="PANTHER" id="PTHR15725:SF14">
    <property type="entry name" value="ZINC FINGER CCCH DOMAIN-CONTAINING PROTEIN 11A"/>
    <property type="match status" value="1"/>
</dbReference>
<feature type="compositionally biased region" description="Polar residues" evidence="6">
    <location>
        <begin position="690"/>
        <end position="707"/>
    </location>
</feature>
<evidence type="ECO:0000256" key="2">
    <source>
        <dbReference type="ARBA" id="ARBA00022737"/>
    </source>
</evidence>
<keyword evidence="3 5" id="KW-0863">Zinc-finger</keyword>
<sequence>MSNQGDDCYFFFYSTCTKGDSCPFRHCEAAIGNEIVCNLWQEGRCFRQVCKYRHMAIDKKRSEIACYWENQASGCQKGNCAFHHYKGRFVDGVFLPPSKTTLPKPEPAEMEPQVSQHQMAPNKLPVAPTPQLLGVKKMEATESVPSPTHPPVVINAADDDEDDDDQFSEEGEEIKNSGQQHLSPSSNQEVRVTSAKKTPAKKATTPKKAYFEGDNLNLGIKTIGEIKSKKHKLQECVQNESKVVPNHVGPLPKETISETVLPVVRTVTFSNTADHSKIQLSLAQRLGKRSVSGCDSPLAVSEGECIPPVKKSLSERLGKNVVPPKGSHVARPTKVHRLLKDRLGVPAEKNSVETVPRLLKDRLGLPAQQNRDETENTCNQTTDFRIKTLQEIRQEKATLKQELKEHLPKIENPCNIKQDATTKQPSALEIKTISEIKLQTRKRRMDGTQKAETNEEMKVMSPPIKQIRVKTLEEIRREKALRLQQQTVHTQKEQVTSSPPPPITRKRVLRIPKPPVIVDTIPTTEGPTELKKCDFQAGPERNTVKSSVTMSMKPPAEEEHKLKRPTHQPDIETFPTNTMSMTSSVDKPKAEKLSEPEKIHGIPRMNVEPSVVKNYTPAKSAVKRKSKESLVVAAVKPLSPVSANSEDVPNPNKPSLILTEATLLEEPTVNGPSPKHLRESLDPPVPEASCPSTTLDSRRVSTASTGKLSLSAEDDLDSLLWEMSDEKLGDEIDLYSSKNEDDLLLELSEMIDN</sequence>
<dbReference type="Pfam" id="PF15663">
    <property type="entry name" value="zf-CCCH_3"/>
    <property type="match status" value="1"/>
</dbReference>
<evidence type="ECO:0000256" key="3">
    <source>
        <dbReference type="ARBA" id="ARBA00022771"/>
    </source>
</evidence>
<evidence type="ECO:0000256" key="1">
    <source>
        <dbReference type="ARBA" id="ARBA00022723"/>
    </source>
</evidence>
<dbReference type="FunFam" id="4.10.1000.10:FF:000024">
    <property type="entry name" value="Zinc finger CCCH domain-containing protein 11A"/>
    <property type="match status" value="1"/>
</dbReference>
<evidence type="ECO:0000256" key="4">
    <source>
        <dbReference type="ARBA" id="ARBA00022833"/>
    </source>
</evidence>
<dbReference type="GO" id="GO:0016973">
    <property type="term" value="P:poly(A)+ mRNA export from nucleus"/>
    <property type="evidence" value="ECO:0007669"/>
    <property type="project" value="TreeGrafter"/>
</dbReference>
<keyword evidence="2" id="KW-0677">Repeat</keyword>
<feature type="zinc finger region" description="C3H1-type" evidence="5">
    <location>
        <begin position="2"/>
        <end position="29"/>
    </location>
</feature>
<feature type="region of interest" description="Disordered" evidence="6">
    <location>
        <begin position="440"/>
        <end position="459"/>
    </location>
</feature>
<evidence type="ECO:0000256" key="5">
    <source>
        <dbReference type="PROSITE-ProRule" id="PRU00723"/>
    </source>
</evidence>
<feature type="compositionally biased region" description="Acidic residues" evidence="6">
    <location>
        <begin position="157"/>
        <end position="172"/>
    </location>
</feature>
<keyword evidence="4 5" id="KW-0862">Zinc</keyword>
<dbReference type="AlphaFoldDB" id="A0AAD1VND2"/>
<dbReference type="PROSITE" id="PS50103">
    <property type="entry name" value="ZF_C3H1"/>
    <property type="match status" value="1"/>
</dbReference>
<dbReference type="EMBL" id="OW240912">
    <property type="protein sequence ID" value="CAH2221283.1"/>
    <property type="molecule type" value="Genomic_DNA"/>
</dbReference>
<feature type="compositionally biased region" description="Basic and acidic residues" evidence="6">
    <location>
        <begin position="445"/>
        <end position="458"/>
    </location>
</feature>
<feature type="compositionally biased region" description="Polar residues" evidence="6">
    <location>
        <begin position="176"/>
        <end position="191"/>
    </location>
</feature>
<dbReference type="InterPro" id="IPR041686">
    <property type="entry name" value="Znf-CCCH_3"/>
</dbReference>
<feature type="region of interest" description="Disordered" evidence="6">
    <location>
        <begin position="484"/>
        <end position="506"/>
    </location>
</feature>
<feature type="compositionally biased region" description="Low complexity" evidence="6">
    <location>
        <begin position="195"/>
        <end position="205"/>
    </location>
</feature>
<dbReference type="SMART" id="SM00356">
    <property type="entry name" value="ZnF_C3H1"/>
    <property type="match status" value="3"/>
</dbReference>
<reference evidence="8" key="1">
    <citation type="submission" date="2022-03" db="EMBL/GenBank/DDBJ databases">
        <authorList>
            <person name="Alioto T."/>
            <person name="Alioto T."/>
            <person name="Gomez Garrido J."/>
        </authorList>
    </citation>
    <scope>NUCLEOTIDE SEQUENCE</scope>
</reference>
<feature type="region of interest" description="Disordered" evidence="6">
    <location>
        <begin position="666"/>
        <end position="709"/>
    </location>
</feature>
<keyword evidence="1 5" id="KW-0479">Metal-binding</keyword>
<accession>A0AAD1VND2</accession>
<feature type="compositionally biased region" description="Polar residues" evidence="6">
    <location>
        <begin position="484"/>
        <end position="497"/>
    </location>
</feature>
<dbReference type="InterPro" id="IPR000571">
    <property type="entry name" value="Znf_CCCH"/>
</dbReference>
<proteinExistence type="predicted"/>
<evidence type="ECO:0000259" key="7">
    <source>
        <dbReference type="PROSITE" id="PS50103"/>
    </source>
</evidence>
<organism evidence="8 9">
    <name type="scientific">Pelobates cultripes</name>
    <name type="common">Western spadefoot toad</name>
    <dbReference type="NCBI Taxonomy" id="61616"/>
    <lineage>
        <taxon>Eukaryota</taxon>
        <taxon>Metazoa</taxon>
        <taxon>Chordata</taxon>
        <taxon>Craniata</taxon>
        <taxon>Vertebrata</taxon>
        <taxon>Euteleostomi</taxon>
        <taxon>Amphibia</taxon>
        <taxon>Batrachia</taxon>
        <taxon>Anura</taxon>
        <taxon>Pelobatoidea</taxon>
        <taxon>Pelobatidae</taxon>
        <taxon>Pelobates</taxon>
    </lineage>
</organism>
<dbReference type="Gene3D" id="4.10.1000.10">
    <property type="entry name" value="Zinc finger, CCCH-type"/>
    <property type="match status" value="1"/>
</dbReference>
<evidence type="ECO:0000256" key="6">
    <source>
        <dbReference type="SAM" id="MobiDB-lite"/>
    </source>
</evidence>
<keyword evidence="9" id="KW-1185">Reference proteome</keyword>
<feature type="compositionally biased region" description="Polar residues" evidence="6">
    <location>
        <begin position="574"/>
        <end position="585"/>
    </location>
</feature>
<feature type="compositionally biased region" description="Basic and acidic residues" evidence="6">
    <location>
        <begin position="586"/>
        <end position="595"/>
    </location>
</feature>